<dbReference type="EMBL" id="ACJM01000003">
    <property type="protein sequence ID" value="EEG78449.1"/>
    <property type="molecule type" value="Genomic_DNA"/>
</dbReference>
<evidence type="ECO:0000313" key="1">
    <source>
        <dbReference type="EMBL" id="EEG78449.1"/>
    </source>
</evidence>
<name>C0GEF5_DETAL</name>
<gene>
    <name evidence="1" type="ORF">DealDRAFT_0864</name>
</gene>
<proteinExistence type="predicted"/>
<evidence type="ECO:0000313" key="2">
    <source>
        <dbReference type="Proteomes" id="UP000006443"/>
    </source>
</evidence>
<dbReference type="AlphaFoldDB" id="C0GEF5"/>
<comment type="caution">
    <text evidence="1">The sequence shown here is derived from an EMBL/GenBank/DDBJ whole genome shotgun (WGS) entry which is preliminary data.</text>
</comment>
<organism evidence="1 2">
    <name type="scientific">Dethiobacter alkaliphilus AHT 1</name>
    <dbReference type="NCBI Taxonomy" id="555088"/>
    <lineage>
        <taxon>Bacteria</taxon>
        <taxon>Bacillati</taxon>
        <taxon>Bacillota</taxon>
        <taxon>Dethiobacteria</taxon>
        <taxon>Dethiobacterales</taxon>
        <taxon>Dethiobacteraceae</taxon>
        <taxon>Dethiobacter</taxon>
    </lineage>
</organism>
<protein>
    <submittedName>
        <fullName evidence="1">Uncharacterized protein</fullName>
    </submittedName>
</protein>
<dbReference type="InterPro" id="IPR012851">
    <property type="entry name" value="Spore_coat_CotF-like"/>
</dbReference>
<dbReference type="STRING" id="555088.DealDRAFT_0864"/>
<dbReference type="RefSeq" id="WP_008515204.1">
    <property type="nucleotide sequence ID" value="NZ_ACJM01000003.1"/>
</dbReference>
<dbReference type="OrthoDB" id="1647790at2"/>
<dbReference type="eggNOG" id="COG5577">
    <property type="taxonomic scope" value="Bacteria"/>
</dbReference>
<dbReference type="Pfam" id="PF07875">
    <property type="entry name" value="Coat_F"/>
    <property type="match status" value="1"/>
</dbReference>
<reference evidence="1 2" key="1">
    <citation type="submission" date="2009-02" db="EMBL/GenBank/DDBJ databases">
        <title>Sequencing of the draft genome and assembly of Dethiobacter alkaliphilus AHT 1.</title>
        <authorList>
            <consortium name="US DOE Joint Genome Institute (JGI-PGF)"/>
            <person name="Lucas S."/>
            <person name="Copeland A."/>
            <person name="Lapidus A."/>
            <person name="Glavina del Rio T."/>
            <person name="Dalin E."/>
            <person name="Tice H."/>
            <person name="Bruce D."/>
            <person name="Goodwin L."/>
            <person name="Pitluck S."/>
            <person name="Larimer F."/>
            <person name="Land M.L."/>
            <person name="Hauser L."/>
            <person name="Muyzer G."/>
        </authorList>
    </citation>
    <scope>NUCLEOTIDE SEQUENCE [LARGE SCALE GENOMIC DNA]</scope>
    <source>
        <strain evidence="1 2">AHT 1</strain>
    </source>
</reference>
<accession>C0GEF5</accession>
<dbReference type="Proteomes" id="UP000006443">
    <property type="component" value="Unassembled WGS sequence"/>
</dbReference>
<sequence length="122" mass="13924">MDPNATITTETGAQKIGKQVSINFQKDQSINDLDRLYDVLLHHKHMMNVYQISSSEAVDINLHNLLNTCRHRLQQQHGKVLDTLFNMGEYTADIAPPSQVKDISAVFMGYLNQLPYKTKMPH</sequence>
<keyword evidence="2" id="KW-1185">Reference proteome</keyword>